<keyword evidence="1" id="KW-1133">Transmembrane helix</keyword>
<organism evidence="2 3">
    <name type="scientific">Armillaria tabescens</name>
    <name type="common">Ringless honey mushroom</name>
    <name type="synonym">Agaricus tabescens</name>
    <dbReference type="NCBI Taxonomy" id="1929756"/>
    <lineage>
        <taxon>Eukaryota</taxon>
        <taxon>Fungi</taxon>
        <taxon>Dikarya</taxon>
        <taxon>Basidiomycota</taxon>
        <taxon>Agaricomycotina</taxon>
        <taxon>Agaricomycetes</taxon>
        <taxon>Agaricomycetidae</taxon>
        <taxon>Agaricales</taxon>
        <taxon>Marasmiineae</taxon>
        <taxon>Physalacriaceae</taxon>
        <taxon>Desarmillaria</taxon>
    </lineage>
</organism>
<keyword evidence="1" id="KW-0812">Transmembrane</keyword>
<proteinExistence type="predicted"/>
<dbReference type="AlphaFoldDB" id="A0AA39K6Y4"/>
<feature type="transmembrane region" description="Helical" evidence="1">
    <location>
        <begin position="27"/>
        <end position="45"/>
    </location>
</feature>
<gene>
    <name evidence="2" type="ORF">EV420DRAFT_557404</name>
</gene>
<keyword evidence="3" id="KW-1185">Reference proteome</keyword>
<evidence type="ECO:0000313" key="2">
    <source>
        <dbReference type="EMBL" id="KAK0455714.1"/>
    </source>
</evidence>
<evidence type="ECO:0000256" key="1">
    <source>
        <dbReference type="SAM" id="Phobius"/>
    </source>
</evidence>
<dbReference type="GeneID" id="85366118"/>
<evidence type="ECO:0000313" key="3">
    <source>
        <dbReference type="Proteomes" id="UP001175211"/>
    </source>
</evidence>
<dbReference type="Proteomes" id="UP001175211">
    <property type="component" value="Unassembled WGS sequence"/>
</dbReference>
<dbReference type="EMBL" id="JAUEPS010000024">
    <property type="protein sequence ID" value="KAK0455714.1"/>
    <property type="molecule type" value="Genomic_DNA"/>
</dbReference>
<reference evidence="2" key="1">
    <citation type="submission" date="2023-06" db="EMBL/GenBank/DDBJ databases">
        <authorList>
            <consortium name="Lawrence Berkeley National Laboratory"/>
            <person name="Ahrendt S."/>
            <person name="Sahu N."/>
            <person name="Indic B."/>
            <person name="Wong-Bajracharya J."/>
            <person name="Merenyi Z."/>
            <person name="Ke H.-M."/>
            <person name="Monk M."/>
            <person name="Kocsube S."/>
            <person name="Drula E."/>
            <person name="Lipzen A."/>
            <person name="Balint B."/>
            <person name="Henrissat B."/>
            <person name="Andreopoulos B."/>
            <person name="Martin F.M."/>
            <person name="Harder C.B."/>
            <person name="Rigling D."/>
            <person name="Ford K.L."/>
            <person name="Foster G.D."/>
            <person name="Pangilinan J."/>
            <person name="Papanicolaou A."/>
            <person name="Barry K."/>
            <person name="LaButti K."/>
            <person name="Viragh M."/>
            <person name="Koriabine M."/>
            <person name="Yan M."/>
            <person name="Riley R."/>
            <person name="Champramary S."/>
            <person name="Plett K.L."/>
            <person name="Tsai I.J."/>
            <person name="Slot J."/>
            <person name="Sipos G."/>
            <person name="Plett J."/>
            <person name="Nagy L.G."/>
            <person name="Grigoriev I.V."/>
        </authorList>
    </citation>
    <scope>NUCLEOTIDE SEQUENCE</scope>
    <source>
        <strain evidence="2">CCBAS 213</strain>
    </source>
</reference>
<dbReference type="RefSeq" id="XP_060329224.1">
    <property type="nucleotide sequence ID" value="XM_060482570.1"/>
</dbReference>
<comment type="caution">
    <text evidence="2">The sequence shown here is derived from an EMBL/GenBank/DDBJ whole genome shotgun (WGS) entry which is preliminary data.</text>
</comment>
<keyword evidence="1" id="KW-0472">Membrane</keyword>
<sequence>MTTLAFTFFAFMLSTVKKMFTRYLNPIALYPWRSYFVFIIILLLWTRNKGFIAFGAIAGAVYPVSRTIIAEQEHHKKIMSEMFKNVGLQFNELSAYLDDQRNTFQVNDEESDALQLCSSTITQQCLLSKQRADDLYSAAQTFIAGAFPRWSDFAQIVIALRKEDEKIRAIVESYSAYKVTLSAIPPHDQLEAAQQWTDEINAAYPPITTDPVNGNSL</sequence>
<name>A0AA39K6Y4_ARMTA</name>
<protein>
    <submittedName>
        <fullName evidence="2">Uncharacterized protein</fullName>
    </submittedName>
</protein>
<accession>A0AA39K6Y4</accession>